<proteinExistence type="predicted"/>
<gene>
    <name evidence="1" type="ordered locus">XOO4045</name>
</gene>
<dbReference type="HOGENOM" id="CLU_2482552_0_0_6"/>
<dbReference type="KEGG" id="xoo:XOO4045"/>
<name>Q5GVH4_XANOR</name>
<dbReference type="AlphaFoldDB" id="Q5GVH4"/>
<accession>Q5GVH4</accession>
<organism evidence="1 2">
    <name type="scientific">Xanthomonas oryzae pv. oryzae (strain KACC10331 / KXO85)</name>
    <dbReference type="NCBI Taxonomy" id="291331"/>
    <lineage>
        <taxon>Bacteria</taxon>
        <taxon>Pseudomonadati</taxon>
        <taxon>Pseudomonadota</taxon>
        <taxon>Gammaproteobacteria</taxon>
        <taxon>Lysobacterales</taxon>
        <taxon>Lysobacteraceae</taxon>
        <taxon>Xanthomonas</taxon>
    </lineage>
</organism>
<dbReference type="Proteomes" id="UP000006735">
    <property type="component" value="Chromosome"/>
</dbReference>
<reference evidence="1 2" key="1">
    <citation type="journal article" date="2005" name="Nucleic Acids Res.">
        <title>The genome sequence of Xanthomonas oryzae pathovar oryzae KACC10331, the bacterial blight pathogen of rice.</title>
        <authorList>
            <person name="Lee B.M."/>
            <person name="Park Y.J."/>
            <person name="Park D.S."/>
            <person name="Kang H.W."/>
            <person name="Kim J.G."/>
            <person name="Song E.S."/>
            <person name="Park I.C."/>
            <person name="Yoon U.H."/>
            <person name="Hahn J.H."/>
            <person name="Koo B.S."/>
            <person name="Lee G.B."/>
            <person name="Kim H."/>
            <person name="Park H.S."/>
            <person name="Yoon K.O."/>
            <person name="Kim J.H."/>
            <person name="Jung C.H."/>
            <person name="Koh N.H."/>
            <person name="Seo J.S."/>
            <person name="Go S.J."/>
        </authorList>
    </citation>
    <scope>NUCLEOTIDE SEQUENCE [LARGE SCALE GENOMIC DNA]</scope>
    <source>
        <strain evidence="2">KACC10331 / KXO85</strain>
    </source>
</reference>
<dbReference type="EMBL" id="AE013598">
    <property type="protein sequence ID" value="AAW77299.1"/>
    <property type="molecule type" value="Genomic_DNA"/>
</dbReference>
<keyword evidence="2" id="KW-1185">Reference proteome</keyword>
<sequence>MAIHVACRQSLRQPTVSHRPQAARHHCADRTQGNIVGAALAPRQQHGIAALPGATTAVAAAYLTFNARMRAIERYGQTSTGVVEDATSVGAATLIVRDAAKR</sequence>
<evidence type="ECO:0000313" key="2">
    <source>
        <dbReference type="Proteomes" id="UP000006735"/>
    </source>
</evidence>
<evidence type="ECO:0000313" key="1">
    <source>
        <dbReference type="EMBL" id="AAW77299.1"/>
    </source>
</evidence>
<protein>
    <submittedName>
        <fullName evidence="1">Uncharacterized protein</fullName>
    </submittedName>
</protein>